<dbReference type="PROSITE" id="PS50294">
    <property type="entry name" value="WD_REPEATS_REGION"/>
    <property type="match status" value="10"/>
</dbReference>
<feature type="repeat" description="WD" evidence="3">
    <location>
        <begin position="1104"/>
        <end position="1145"/>
    </location>
</feature>
<gene>
    <name evidence="6" type="ORF">CNMCM6805_010013</name>
</gene>
<feature type="compositionally biased region" description="Polar residues" evidence="4">
    <location>
        <begin position="1392"/>
        <end position="1401"/>
    </location>
</feature>
<feature type="domain" description="NACHT" evidence="5">
    <location>
        <begin position="358"/>
        <end position="503"/>
    </location>
</feature>
<dbReference type="GO" id="GO:0035097">
    <property type="term" value="C:histone methyltransferase complex"/>
    <property type="evidence" value="ECO:0007669"/>
    <property type="project" value="UniProtKB-ARBA"/>
</dbReference>
<reference evidence="6" key="1">
    <citation type="journal article" date="2020" name="bioRxiv">
        <title>Genomic and phenotypic heterogeneity of clinical isolates of the human pathogens Aspergillus fumigatus, Aspergillus lentulus and Aspergillus fumigatiaffinis.</title>
        <authorList>
            <person name="dos Santos R.A.C."/>
            <person name="Steenwyk J.L."/>
            <person name="Rivero-Menendez O."/>
            <person name="Mead M.E."/>
            <person name="Silva L.P."/>
            <person name="Bastos R.W."/>
            <person name="Alastruey-Izquierdo A."/>
            <person name="Goldman G.H."/>
            <person name="Rokas A."/>
        </authorList>
    </citation>
    <scope>NUCLEOTIDE SEQUENCE</scope>
    <source>
        <strain evidence="6">CNM-CM6805</strain>
    </source>
</reference>
<reference evidence="6" key="2">
    <citation type="submission" date="2020-04" db="EMBL/GenBank/DDBJ databases">
        <authorList>
            <person name="Santos R.A.C."/>
            <person name="Steenwyk J.L."/>
            <person name="Rivero-Menendez O."/>
            <person name="Mead M.E."/>
            <person name="Silva L.P."/>
            <person name="Bastos R.W."/>
            <person name="Alastruey-Izquierdo A."/>
            <person name="Goldman G.H."/>
            <person name="Rokas A."/>
        </authorList>
    </citation>
    <scope>NUCLEOTIDE SEQUENCE</scope>
    <source>
        <strain evidence="6">CNM-CM6805</strain>
    </source>
</reference>
<dbReference type="SMART" id="SM00320">
    <property type="entry name" value="WD40"/>
    <property type="match status" value="10"/>
</dbReference>
<feature type="repeat" description="WD" evidence="3">
    <location>
        <begin position="885"/>
        <end position="936"/>
    </location>
</feature>
<proteinExistence type="predicted"/>
<dbReference type="GO" id="GO:0017070">
    <property type="term" value="F:U6 snRNA binding"/>
    <property type="evidence" value="ECO:0007669"/>
    <property type="project" value="TreeGrafter"/>
</dbReference>
<dbReference type="InterPro" id="IPR007111">
    <property type="entry name" value="NACHT_NTPase"/>
</dbReference>
<dbReference type="PRINTS" id="PR00320">
    <property type="entry name" value="GPROTEINBRPT"/>
</dbReference>
<dbReference type="InterPro" id="IPR001680">
    <property type="entry name" value="WD40_rpt"/>
</dbReference>
<dbReference type="GO" id="GO:0030621">
    <property type="term" value="F:U4 snRNA binding"/>
    <property type="evidence" value="ECO:0007669"/>
    <property type="project" value="TreeGrafter"/>
</dbReference>
<feature type="region of interest" description="Disordered" evidence="4">
    <location>
        <begin position="11"/>
        <end position="59"/>
    </location>
</feature>
<dbReference type="PANTHER" id="PTHR19846:SF0">
    <property type="entry name" value="PRE-MRNA PROCESSING FACTOR 4"/>
    <property type="match status" value="1"/>
</dbReference>
<evidence type="ECO:0000259" key="5">
    <source>
        <dbReference type="PROSITE" id="PS50837"/>
    </source>
</evidence>
<dbReference type="InterPro" id="IPR019775">
    <property type="entry name" value="WD40_repeat_CS"/>
</dbReference>
<dbReference type="CDD" id="cd00200">
    <property type="entry name" value="WD40"/>
    <property type="match status" value="2"/>
</dbReference>
<dbReference type="GO" id="GO:0046540">
    <property type="term" value="C:U4/U6 x U5 tri-snRNP complex"/>
    <property type="evidence" value="ECO:0007669"/>
    <property type="project" value="TreeGrafter"/>
</dbReference>
<feature type="repeat" description="WD" evidence="3">
    <location>
        <begin position="1146"/>
        <end position="1187"/>
    </location>
</feature>
<feature type="repeat" description="WD" evidence="3">
    <location>
        <begin position="1188"/>
        <end position="1229"/>
    </location>
</feature>
<feature type="repeat" description="WD" evidence="3">
    <location>
        <begin position="1021"/>
        <end position="1061"/>
    </location>
</feature>
<evidence type="ECO:0000256" key="2">
    <source>
        <dbReference type="ARBA" id="ARBA00022737"/>
    </source>
</evidence>
<sequence>MLTKMPQWLKEIRHAFHRPKSPQPLQPESQAGRASVDSPAVPTAPAKQHDGADSQGPSLHCDLWKSAYDQLNPEERDILSQVQVTTRRVNNDESRSQTVVIIDDVIQITEEQYKEYQQKGMKVRRSEGKDIDLRKLSRKILNAALSFKDVVNTVVSFDPTHHAASAWAVISLCLSMTQNRLDMQEALFESSEFLAEVLIECAYIETTFYQNEPIAKSKINSATVGIYKAILRYAAEVLTVQNAGVGRKILYSVTPITDQRLTELRSSVEIEWQKLCQLVQFDTLDKVLQNGKRAELYLARIDDEVTKILRALQNFSLPIAEGALYDSYENQRGEKCLPGTRRHLLQQITGWVETSSKCIFWLNGMAGTGKSTISRTVADLFKETGQLGASFFFKRGEADRGNARRFVSTIAKQLMNNNRQLAPRIAKAIQDDADLPTKALPQQFEKPLLQPLSEGEQHETTSVIVIDALDECNDDDIEVLLKLLPRLQESKSIRLRIFLTSRPELSIREGFEQIRDHQDIVLQEVPSIENDIRLFLQHRFSEIKEKRKVPGDWPAYETMETLVKMAVPLFIFAATICRFVEERYKVPEHQLNIILRNPDITASSGIESIYLPILIDCVENCPDLKEDFHKIVGVIILLANPLSVIALSEFIGMEERTITARLDAFHSVLVVPADSGTPVRILHLSFREFLVNTEEEDFRVNEKVTHGQILSHCLRVMRSGLKHNLCELPGYGTLREDIASQVIHQHIPQALQYSCRYWMYHLEQAGTETVERDIFSFLKEHFIHWLEAMALMGLASETVGIVNTLQSMLVNKANVEVFEFLQDAYRFLLKNMQIINMAPLQIYCSGLAFSPRDSIIRRIFNNQRPNWMPALPQMQKLWSNQLQTLEGHSSWVPSVAFSPDGQRIVGLTPDGHRIVSGSYDNTIKLWDAQTGSELQTLEGHSSAVRAVAFSPDGQRIVSGSNDNTSKLWDAQTGLELRTLEGHSNYVGSVAFSPDGQRIVSGSDDNTIKLWDAQTGSELRTLEGHTNSVSSVAFSPDGQRIASGVDNTITLWDAQTGSELRTLEGHTHLVWSVAFSPDGQRIVSGSGDNTVKLWDAQAGSELRTLEGHTKMVYSVSFSPDGHRIVSGSSDNTIKLWDAQIGSELRTLEGHTNWVNSVTFSPDSQRVVSGSYDNTIKLWDAQTGSELRTLEGHTNRVNSVAFSPDGQRIVSGSGDNTIKFWDAQTSSALQTLEGHTNAVYSVSFSPDGHRIVSGSSDNTIKLWDAQIGSELRTLEGHTSFIWSVAFSPDGQRIVSGSNDNTIKLWDAQTGSELRTLEGHSSSTSNVSSGKTQMKYEQGSQISVENSWTSLRLMLKDFATEELTQNYQNLNQEIMISSEDLCGSLADAEERQTAQERQTGSVNRLSPGVRKRRRSETPDEVSSEVEADNIRKRSRSESDYAPSSPSADSNS</sequence>
<feature type="repeat" description="WD" evidence="3">
    <location>
        <begin position="1272"/>
        <end position="1313"/>
    </location>
</feature>
<name>A0A8H4H070_9EURO</name>
<evidence type="ECO:0000313" key="7">
    <source>
        <dbReference type="Proteomes" id="UP000653565"/>
    </source>
</evidence>
<accession>A0A8H4H070</accession>
<keyword evidence="2" id="KW-0677">Repeat</keyword>
<dbReference type="InterPro" id="IPR020472">
    <property type="entry name" value="WD40_PAC1"/>
</dbReference>
<dbReference type="InterPro" id="IPR027417">
    <property type="entry name" value="P-loop_NTPase"/>
</dbReference>
<dbReference type="PROSITE" id="PS50082">
    <property type="entry name" value="WD_REPEATS_2"/>
    <property type="match status" value="10"/>
</dbReference>
<evidence type="ECO:0000256" key="4">
    <source>
        <dbReference type="SAM" id="MobiDB-lite"/>
    </source>
</evidence>
<comment type="caution">
    <text evidence="6">The sequence shown here is derived from an EMBL/GenBank/DDBJ whole genome shotgun (WGS) entry which is preliminary data.</text>
</comment>
<feature type="compositionally biased region" description="Low complexity" evidence="4">
    <location>
        <begin position="1436"/>
        <end position="1448"/>
    </location>
</feature>
<dbReference type="InterPro" id="IPR011047">
    <property type="entry name" value="Quinoprotein_ADH-like_sf"/>
</dbReference>
<dbReference type="Gene3D" id="3.40.50.300">
    <property type="entry name" value="P-loop containing nucleotide triphosphate hydrolases"/>
    <property type="match status" value="1"/>
</dbReference>
<dbReference type="Pfam" id="PF24883">
    <property type="entry name" value="NPHP3_N"/>
    <property type="match status" value="1"/>
</dbReference>
<dbReference type="PANTHER" id="PTHR19846">
    <property type="entry name" value="WD40 REPEAT PROTEIN"/>
    <property type="match status" value="1"/>
</dbReference>
<dbReference type="GO" id="GO:0000398">
    <property type="term" value="P:mRNA splicing, via spliceosome"/>
    <property type="evidence" value="ECO:0007669"/>
    <property type="project" value="TreeGrafter"/>
</dbReference>
<dbReference type="SUPFAM" id="SSF52540">
    <property type="entry name" value="P-loop containing nucleoside triphosphate hydrolases"/>
    <property type="match status" value="1"/>
</dbReference>
<dbReference type="EMBL" id="JAAAPX010000091">
    <property type="protein sequence ID" value="KAF4232367.1"/>
    <property type="molecule type" value="Genomic_DNA"/>
</dbReference>
<feature type="repeat" description="WD" evidence="3">
    <location>
        <begin position="937"/>
        <end position="978"/>
    </location>
</feature>
<dbReference type="Pfam" id="PF23414">
    <property type="entry name" value="Beta-prop_EML_2"/>
    <property type="match status" value="1"/>
</dbReference>
<dbReference type="InterPro" id="IPR055442">
    <property type="entry name" value="Beta-prop_EML-like_2nd"/>
</dbReference>
<evidence type="ECO:0000256" key="1">
    <source>
        <dbReference type="ARBA" id="ARBA00022574"/>
    </source>
</evidence>
<dbReference type="PROSITE" id="PS50837">
    <property type="entry name" value="NACHT"/>
    <property type="match status" value="1"/>
</dbReference>
<feature type="region of interest" description="Disordered" evidence="4">
    <location>
        <begin position="1385"/>
        <end position="1448"/>
    </location>
</feature>
<organism evidence="6 7">
    <name type="scientific">Aspergillus fumigatiaffinis</name>
    <dbReference type="NCBI Taxonomy" id="340414"/>
    <lineage>
        <taxon>Eukaryota</taxon>
        <taxon>Fungi</taxon>
        <taxon>Dikarya</taxon>
        <taxon>Ascomycota</taxon>
        <taxon>Pezizomycotina</taxon>
        <taxon>Eurotiomycetes</taxon>
        <taxon>Eurotiomycetidae</taxon>
        <taxon>Eurotiales</taxon>
        <taxon>Aspergillaceae</taxon>
        <taxon>Aspergillus</taxon>
        <taxon>Aspergillus subgen. Fumigati</taxon>
    </lineage>
</organism>
<dbReference type="Gene3D" id="2.130.10.10">
    <property type="entry name" value="YVTN repeat-like/Quinoprotein amine dehydrogenase"/>
    <property type="match status" value="6"/>
</dbReference>
<evidence type="ECO:0000256" key="3">
    <source>
        <dbReference type="PROSITE-ProRule" id="PRU00221"/>
    </source>
</evidence>
<keyword evidence="1 3" id="KW-0853">WD repeat</keyword>
<dbReference type="PROSITE" id="PS00678">
    <property type="entry name" value="WD_REPEATS_1"/>
    <property type="match status" value="6"/>
</dbReference>
<feature type="repeat" description="WD" evidence="3">
    <location>
        <begin position="979"/>
        <end position="1020"/>
    </location>
</feature>
<dbReference type="InterPro" id="IPR015943">
    <property type="entry name" value="WD40/YVTN_repeat-like_dom_sf"/>
</dbReference>
<feature type="compositionally biased region" description="Acidic residues" evidence="4">
    <location>
        <begin position="1415"/>
        <end position="1424"/>
    </location>
</feature>
<dbReference type="InterPro" id="IPR056884">
    <property type="entry name" value="NPHP3-like_N"/>
</dbReference>
<protein>
    <recommendedName>
        <fullName evidence="5">NACHT domain-containing protein</fullName>
    </recommendedName>
</protein>
<evidence type="ECO:0000313" key="6">
    <source>
        <dbReference type="EMBL" id="KAF4232367.1"/>
    </source>
</evidence>
<keyword evidence="7" id="KW-1185">Reference proteome</keyword>
<feature type="repeat" description="WD" evidence="3">
    <location>
        <begin position="1230"/>
        <end position="1271"/>
    </location>
</feature>
<dbReference type="FunFam" id="2.130.10.10:FF:000228">
    <property type="entry name" value="COMPASS-like H3K4 histone methylase component WDR5A"/>
    <property type="match status" value="1"/>
</dbReference>
<dbReference type="Proteomes" id="UP000653565">
    <property type="component" value="Unassembled WGS sequence"/>
</dbReference>
<feature type="compositionally biased region" description="Basic and acidic residues" evidence="4">
    <location>
        <begin position="1425"/>
        <end position="1435"/>
    </location>
</feature>
<dbReference type="SUPFAM" id="SSF50998">
    <property type="entry name" value="Quinoprotein alcohol dehydrogenase-like"/>
    <property type="match status" value="1"/>
</dbReference>
<dbReference type="Pfam" id="PF00400">
    <property type="entry name" value="WD40"/>
    <property type="match status" value="5"/>
</dbReference>
<feature type="repeat" description="WD" evidence="3">
    <location>
        <begin position="1062"/>
        <end position="1103"/>
    </location>
</feature>